<keyword evidence="3" id="KW-1185">Reference proteome</keyword>
<feature type="region of interest" description="Disordered" evidence="1">
    <location>
        <begin position="1"/>
        <end position="21"/>
    </location>
</feature>
<gene>
    <name evidence="2" type="ORF">SAY87_024556</name>
</gene>
<protein>
    <submittedName>
        <fullName evidence="2">Uncharacterized protein</fullName>
    </submittedName>
</protein>
<dbReference type="Proteomes" id="UP001345219">
    <property type="component" value="Chromosome 19"/>
</dbReference>
<dbReference type="EMBL" id="JAXIOK010000024">
    <property type="protein sequence ID" value="KAK4740968.1"/>
    <property type="molecule type" value="Genomic_DNA"/>
</dbReference>
<evidence type="ECO:0000313" key="2">
    <source>
        <dbReference type="EMBL" id="KAK4740968.1"/>
    </source>
</evidence>
<accession>A0AAN7GC71</accession>
<reference evidence="2 3" key="1">
    <citation type="journal article" date="2023" name="Hortic Res">
        <title>Pangenome of water caltrop reveals structural variations and asymmetric subgenome divergence after allopolyploidization.</title>
        <authorList>
            <person name="Zhang X."/>
            <person name="Chen Y."/>
            <person name="Wang L."/>
            <person name="Yuan Y."/>
            <person name="Fang M."/>
            <person name="Shi L."/>
            <person name="Lu R."/>
            <person name="Comes H.P."/>
            <person name="Ma Y."/>
            <person name="Chen Y."/>
            <person name="Huang G."/>
            <person name="Zhou Y."/>
            <person name="Zheng Z."/>
            <person name="Qiu Y."/>
        </authorList>
    </citation>
    <scope>NUCLEOTIDE SEQUENCE [LARGE SCALE GENOMIC DNA]</scope>
    <source>
        <tissue evidence="2">Roots</tissue>
    </source>
</reference>
<feature type="compositionally biased region" description="Polar residues" evidence="1">
    <location>
        <begin position="9"/>
        <end position="21"/>
    </location>
</feature>
<dbReference type="AlphaFoldDB" id="A0AAN7GC71"/>
<comment type="caution">
    <text evidence="2">The sequence shown here is derived from an EMBL/GenBank/DDBJ whole genome shotgun (WGS) entry which is preliminary data.</text>
</comment>
<name>A0AAN7GC71_9MYRT</name>
<evidence type="ECO:0000256" key="1">
    <source>
        <dbReference type="SAM" id="MobiDB-lite"/>
    </source>
</evidence>
<organism evidence="2 3">
    <name type="scientific">Trapa incisa</name>
    <dbReference type="NCBI Taxonomy" id="236973"/>
    <lineage>
        <taxon>Eukaryota</taxon>
        <taxon>Viridiplantae</taxon>
        <taxon>Streptophyta</taxon>
        <taxon>Embryophyta</taxon>
        <taxon>Tracheophyta</taxon>
        <taxon>Spermatophyta</taxon>
        <taxon>Magnoliopsida</taxon>
        <taxon>eudicotyledons</taxon>
        <taxon>Gunneridae</taxon>
        <taxon>Pentapetalae</taxon>
        <taxon>rosids</taxon>
        <taxon>malvids</taxon>
        <taxon>Myrtales</taxon>
        <taxon>Lythraceae</taxon>
        <taxon>Trapa</taxon>
    </lineage>
</organism>
<sequence length="101" mass="11690">MIYRRTKRLSQSASTDPRVSSSEIDLHRRLFQEALCTVYYLTIVSPSVRLNGSSLYDFIFVCVICEVQFMDPFSYWISAFDPKTSSFLSARVSSSRHVFLM</sequence>
<evidence type="ECO:0000313" key="3">
    <source>
        <dbReference type="Proteomes" id="UP001345219"/>
    </source>
</evidence>
<proteinExistence type="predicted"/>